<dbReference type="InterPro" id="IPR000551">
    <property type="entry name" value="MerR-type_HTH_dom"/>
</dbReference>
<dbReference type="InterPro" id="IPR047057">
    <property type="entry name" value="MerR_fam"/>
</dbReference>
<feature type="domain" description="HTH merR-type" evidence="5">
    <location>
        <begin position="1"/>
        <end position="68"/>
    </location>
</feature>
<keyword evidence="7" id="KW-1185">Reference proteome</keyword>
<evidence type="ECO:0000256" key="2">
    <source>
        <dbReference type="ARBA" id="ARBA00023125"/>
    </source>
</evidence>
<feature type="transmembrane region" description="Helical" evidence="4">
    <location>
        <begin position="202"/>
        <end position="221"/>
    </location>
</feature>
<evidence type="ECO:0000313" key="6">
    <source>
        <dbReference type="EMBL" id="RDU23613.1"/>
    </source>
</evidence>
<gene>
    <name evidence="6" type="ORF">DWV06_08500</name>
</gene>
<evidence type="ECO:0000313" key="7">
    <source>
        <dbReference type="Proteomes" id="UP000255036"/>
    </source>
</evidence>
<dbReference type="InterPro" id="IPR009061">
    <property type="entry name" value="DNA-bd_dom_put_sf"/>
</dbReference>
<evidence type="ECO:0000259" key="5">
    <source>
        <dbReference type="PROSITE" id="PS50937"/>
    </source>
</evidence>
<keyword evidence="2" id="KW-0238">DNA-binding</keyword>
<accession>A0A371AVL8</accession>
<dbReference type="OrthoDB" id="9791488at2"/>
<dbReference type="GO" id="GO:0003677">
    <property type="term" value="F:DNA binding"/>
    <property type="evidence" value="ECO:0007669"/>
    <property type="project" value="UniProtKB-KW"/>
</dbReference>
<dbReference type="PROSITE" id="PS50937">
    <property type="entry name" value="HTH_MERR_2"/>
    <property type="match status" value="1"/>
</dbReference>
<dbReference type="AlphaFoldDB" id="A0A371AVL8"/>
<sequence>MQIKEVENKTGLTKKAIRYYEENGLIVTAKKENGYKEYEEKTIERLIEIKRLRLLDFTVSEIKEYFMEDNKNNLISSKIHEQEEKQQRVYAIKQILEKMLEGKSIDHIDVEKNLLAEKKRKYLYIRKNNLAFGFFNLAMYIIILSYFLVNWNIQEVFGLDISGLFYFGFNILILIVTVASILKREKRKKLGLDLLERKLSEILLFIVLAVCFYFNSAYMLREGFYNAKMMLLEWNGDWFQVLGNAGMGIVFAIFSLMLVVYSFQDSNKKSEEFL</sequence>
<keyword evidence="4" id="KW-0472">Membrane</keyword>
<feature type="transmembrane region" description="Helical" evidence="4">
    <location>
        <begin position="129"/>
        <end position="149"/>
    </location>
</feature>
<keyword evidence="4" id="KW-1133">Transmembrane helix</keyword>
<feature type="transmembrane region" description="Helical" evidence="4">
    <location>
        <begin position="241"/>
        <end position="263"/>
    </location>
</feature>
<dbReference type="GO" id="GO:0003700">
    <property type="term" value="F:DNA-binding transcription factor activity"/>
    <property type="evidence" value="ECO:0007669"/>
    <property type="project" value="InterPro"/>
</dbReference>
<dbReference type="SUPFAM" id="SSF46955">
    <property type="entry name" value="Putative DNA-binding domain"/>
    <property type="match status" value="1"/>
</dbReference>
<dbReference type="EMBL" id="QRCT01000020">
    <property type="protein sequence ID" value="RDU23613.1"/>
    <property type="molecule type" value="Genomic_DNA"/>
</dbReference>
<evidence type="ECO:0000256" key="3">
    <source>
        <dbReference type="ARBA" id="ARBA00023163"/>
    </source>
</evidence>
<evidence type="ECO:0000256" key="1">
    <source>
        <dbReference type="ARBA" id="ARBA00023015"/>
    </source>
</evidence>
<protein>
    <submittedName>
        <fullName evidence="6">MerR family transcriptional regulator</fullName>
    </submittedName>
</protein>
<feature type="transmembrane region" description="Helical" evidence="4">
    <location>
        <begin position="161"/>
        <end position="182"/>
    </location>
</feature>
<dbReference type="Gene3D" id="1.10.1660.10">
    <property type="match status" value="1"/>
</dbReference>
<dbReference type="PANTHER" id="PTHR30204">
    <property type="entry name" value="REDOX-CYCLING DRUG-SENSING TRANSCRIPTIONAL ACTIVATOR SOXR"/>
    <property type="match status" value="1"/>
</dbReference>
<dbReference type="SMART" id="SM00422">
    <property type="entry name" value="HTH_MERR"/>
    <property type="match status" value="1"/>
</dbReference>
<proteinExistence type="predicted"/>
<dbReference type="Pfam" id="PF13411">
    <property type="entry name" value="MerR_1"/>
    <property type="match status" value="1"/>
</dbReference>
<comment type="caution">
    <text evidence="6">The sequence shown here is derived from an EMBL/GenBank/DDBJ whole genome shotgun (WGS) entry which is preliminary data.</text>
</comment>
<keyword evidence="4" id="KW-0812">Transmembrane</keyword>
<dbReference type="PANTHER" id="PTHR30204:SF94">
    <property type="entry name" value="HEAVY METAL-DEPENDENT TRANSCRIPTIONAL REGULATOR HI_0293-RELATED"/>
    <property type="match status" value="1"/>
</dbReference>
<keyword evidence="3" id="KW-0804">Transcription</keyword>
<name>A0A371AVL8_9FIRM</name>
<dbReference type="RefSeq" id="WP_115481758.1">
    <property type="nucleotide sequence ID" value="NZ_QRCT01000020.1"/>
</dbReference>
<keyword evidence="1" id="KW-0805">Transcription regulation</keyword>
<reference evidence="6 7" key="1">
    <citation type="submission" date="2018-07" db="EMBL/GenBank/DDBJ databases">
        <title>Anaerosacharophilus polymeroproducens gen. nov. sp. nov., an anaerobic bacterium isolated from salt field.</title>
        <authorList>
            <person name="Kim W."/>
            <person name="Yang S.-H."/>
            <person name="Oh J."/>
            <person name="Lee J.-H."/>
            <person name="Kwon K.K."/>
        </authorList>
    </citation>
    <scope>NUCLEOTIDE SEQUENCE [LARGE SCALE GENOMIC DNA]</scope>
    <source>
        <strain evidence="6 7">MCWD5</strain>
    </source>
</reference>
<evidence type="ECO:0000256" key="4">
    <source>
        <dbReference type="SAM" id="Phobius"/>
    </source>
</evidence>
<organism evidence="6 7">
    <name type="scientific">Anaerosacchariphilus polymeriproducens</name>
    <dbReference type="NCBI Taxonomy" id="1812858"/>
    <lineage>
        <taxon>Bacteria</taxon>
        <taxon>Bacillati</taxon>
        <taxon>Bacillota</taxon>
        <taxon>Clostridia</taxon>
        <taxon>Lachnospirales</taxon>
        <taxon>Lachnospiraceae</taxon>
        <taxon>Anaerosacchariphilus</taxon>
    </lineage>
</organism>
<dbReference type="Proteomes" id="UP000255036">
    <property type="component" value="Unassembled WGS sequence"/>
</dbReference>
<dbReference type="CDD" id="cd00592">
    <property type="entry name" value="HTH_MerR-like"/>
    <property type="match status" value="1"/>
</dbReference>